<dbReference type="Pfam" id="PF14186">
    <property type="entry name" value="Aida_C2"/>
    <property type="match status" value="1"/>
</dbReference>
<reference evidence="3 4" key="1">
    <citation type="submission" date="2011-10" db="EMBL/GenBank/DDBJ databases">
        <authorList>
            <person name="Genoscope - CEA"/>
        </authorList>
    </citation>
    <scope>NUCLEOTIDE SEQUENCE [LARGE SCALE GENOMIC DNA]</scope>
    <source>
        <strain evidence="3 4">RCC 1105</strain>
    </source>
</reference>
<dbReference type="PROSITE" id="PS51911">
    <property type="entry name" value="C2_AIDA"/>
    <property type="match status" value="1"/>
</dbReference>
<dbReference type="GeneID" id="19015761"/>
<accession>K8EFQ9</accession>
<proteinExistence type="predicted"/>
<evidence type="ECO:0000256" key="1">
    <source>
        <dbReference type="SAM" id="MobiDB-lite"/>
    </source>
</evidence>
<name>K8EFQ9_9CHLO</name>
<sequence>MSASTTTDKSEIECDDDEKETRVGVITPFRDPPEECARFVRLVDKVSVKSFSCRLFINKLKTDKGKKKKTKMKVINEDDDDDENIHSNENEDDKVYLGYSKCGKRITTTDEMNPVVCSKCYENLFCTYLNEYEQREFKTVVLCSGEERLLKYTDEVAKIIRERENTEERESMAQMAKEKRIEEEKKRIEEEEELRRKEEEEEKLERERARLIARKLEEKEKFFSRREQREFTNKELLEIVNNTEEGKRILDREKERLELEIAKVESSADIETLADVVNAESTRTIFMRVDAFTNLKDAELMEGVSVTLSLASKEGDVIERWNCLDVRNDAVSEEVREGVQRKLSGTSNIYYTSGAECCFQTTVGHIPENSAFILELKHFKKAKNKTSLKCWSYVATASVLSGMKREDVDVCRIFLPLGGKPVDLTTKKWINYNWKDNLMRNIATGHGAVVTFNLI</sequence>
<dbReference type="STRING" id="41875.K8EFQ9"/>
<dbReference type="EMBL" id="FO082274">
    <property type="protein sequence ID" value="CCO16851.1"/>
    <property type="molecule type" value="Genomic_DNA"/>
</dbReference>
<dbReference type="RefSeq" id="XP_007513293.1">
    <property type="nucleotide sequence ID" value="XM_007513231.1"/>
</dbReference>
<organism evidence="3 4">
    <name type="scientific">Bathycoccus prasinos</name>
    <dbReference type="NCBI Taxonomy" id="41875"/>
    <lineage>
        <taxon>Eukaryota</taxon>
        <taxon>Viridiplantae</taxon>
        <taxon>Chlorophyta</taxon>
        <taxon>Mamiellophyceae</taxon>
        <taxon>Mamiellales</taxon>
        <taxon>Bathycoccaceae</taxon>
        <taxon>Bathycoccus</taxon>
    </lineage>
</organism>
<evidence type="ECO:0000259" key="2">
    <source>
        <dbReference type="PROSITE" id="PS51911"/>
    </source>
</evidence>
<feature type="domain" description="C2 Aida-type" evidence="2">
    <location>
        <begin position="274"/>
        <end position="446"/>
    </location>
</feature>
<protein>
    <recommendedName>
        <fullName evidence="2">C2 Aida-type domain-containing protein</fullName>
    </recommendedName>
</protein>
<evidence type="ECO:0000313" key="4">
    <source>
        <dbReference type="Proteomes" id="UP000198341"/>
    </source>
</evidence>
<dbReference type="Proteomes" id="UP000198341">
    <property type="component" value="Chromosome 5"/>
</dbReference>
<evidence type="ECO:0000313" key="3">
    <source>
        <dbReference type="EMBL" id="CCO16851.1"/>
    </source>
</evidence>
<feature type="region of interest" description="Disordered" evidence="1">
    <location>
        <begin position="167"/>
        <end position="200"/>
    </location>
</feature>
<keyword evidence="4" id="KW-1185">Reference proteome</keyword>
<gene>
    <name evidence="3" type="ORF">Bathy05g02580</name>
</gene>
<dbReference type="AlphaFoldDB" id="K8EFQ9"/>
<dbReference type="Gene3D" id="2.60.40.150">
    <property type="entry name" value="C2 domain"/>
    <property type="match status" value="1"/>
</dbReference>
<dbReference type="KEGG" id="bpg:Bathy05g02580"/>
<dbReference type="InterPro" id="IPR025939">
    <property type="entry name" value="Aida_C"/>
</dbReference>
<dbReference type="InterPro" id="IPR035892">
    <property type="entry name" value="C2_domain_sf"/>
</dbReference>